<protein>
    <recommendedName>
        <fullName evidence="3">DUF1579 domain-containing protein</fullName>
    </recommendedName>
</protein>
<accession>A0A4Q7X7H6</accession>
<comment type="caution">
    <text evidence="1">The sequence shown here is derived from an EMBL/GenBank/DDBJ whole genome shotgun (WGS) entry which is preliminary data.</text>
</comment>
<dbReference type="RefSeq" id="WP_198681438.1">
    <property type="nucleotide sequence ID" value="NZ_SHKR01000011.1"/>
</dbReference>
<organism evidence="1 2">
    <name type="scientific">Kribbella rubisoli</name>
    <dbReference type="NCBI Taxonomy" id="3075929"/>
    <lineage>
        <taxon>Bacteria</taxon>
        <taxon>Bacillati</taxon>
        <taxon>Actinomycetota</taxon>
        <taxon>Actinomycetes</taxon>
        <taxon>Propionibacteriales</taxon>
        <taxon>Kribbellaceae</taxon>
        <taxon>Kribbella</taxon>
    </lineage>
</organism>
<proteinExistence type="predicted"/>
<dbReference type="AlphaFoldDB" id="A0A4Q7X7H6"/>
<evidence type="ECO:0008006" key="3">
    <source>
        <dbReference type="Google" id="ProtNLM"/>
    </source>
</evidence>
<sequence length="319" mass="36927">MTTWNKVTGDFDFLNGYFDVHHRTLKQAFADCDEWLEYDGTTTAHTYFDGQISIDEMRFPTKGSYGLSLRVFDPVAKQWSIWWVNSTTMKLYPPVRGGWSEDGTTCRLVGEDSLDGFPILCSYEWSDITDKTAHWEQAYSSDGGKTWETNWIMDFTRRSDPPPPLDLPKVTDDFDFLVGRWSFHNLRRRPVLGEPFEWHEFDAELEATTYFDGAISVDEGWYPTEGFRGATFRLYDPTTRTWAIHWINSERGHLETPVIGSFTGDVGTFEGPDEWDGQPIDVRFLWNRGVDKSSWEQAFSTDGGKSWVANWHMNHTRIG</sequence>
<evidence type="ECO:0000313" key="2">
    <source>
        <dbReference type="Proteomes" id="UP000292027"/>
    </source>
</evidence>
<reference evidence="1 2" key="1">
    <citation type="journal article" date="2015" name="Stand. Genomic Sci.">
        <title>Genomic Encyclopedia of Bacterial and Archaeal Type Strains, Phase III: the genomes of soil and plant-associated and newly described type strains.</title>
        <authorList>
            <person name="Whitman W.B."/>
            <person name="Woyke T."/>
            <person name="Klenk H.P."/>
            <person name="Zhou Y."/>
            <person name="Lilburn T.G."/>
            <person name="Beck B.J."/>
            <person name="De Vos P."/>
            <person name="Vandamme P."/>
            <person name="Eisen J.A."/>
            <person name="Garrity G."/>
            <person name="Hugenholtz P."/>
            <person name="Kyrpides N.C."/>
        </authorList>
    </citation>
    <scope>NUCLEOTIDE SEQUENCE [LARGE SCALE GENOMIC DNA]</scope>
    <source>
        <strain evidence="1 2">VKM Ac-2540</strain>
    </source>
</reference>
<dbReference type="EMBL" id="SHKR01000011">
    <property type="protein sequence ID" value="RZU18399.1"/>
    <property type="molecule type" value="Genomic_DNA"/>
</dbReference>
<evidence type="ECO:0000313" key="1">
    <source>
        <dbReference type="EMBL" id="RZU18399.1"/>
    </source>
</evidence>
<name>A0A4Q7X7H6_9ACTN</name>
<gene>
    <name evidence="1" type="ORF">EV645_0591</name>
</gene>
<dbReference type="Proteomes" id="UP000292027">
    <property type="component" value="Unassembled WGS sequence"/>
</dbReference>
<keyword evidence="2" id="KW-1185">Reference proteome</keyword>